<protein>
    <submittedName>
        <fullName evidence="4">Substrate-binding protein</fullName>
    </submittedName>
</protein>
<dbReference type="PANTHER" id="PTHR47628:SF1">
    <property type="entry name" value="ALIPHATIC AMIDASE EXPRESSION-REGULATING PROTEIN"/>
    <property type="match status" value="1"/>
</dbReference>
<sequence>MSRLPISRRNALKGIGAAVALGTLAKPAILRASDQVKIGFIAPLTGSEAILGAVQLQCYQIALDELNKAGGIGGREIVSIVEDDETNAKATIDKTRKLVAKDNVDLVLGTLASFERTAALSVTSRAKKLFIYPTYYEGGDCSPLLVNTGQVPSQQIDPLAEYLTDNVGKSVYVIGHDYSWPRGSTDQLKAGLEARGGKLVGAEFVPFGMSDFGPSFAKIKEADPDIVSFMLVADDAITAVKQYRSFDMKQPLVFHAWDDVMLGAVSPAEQAGIIASQGYFQQVDTPANNAFVKTFADKFGADKPINYIGISCYQTPMLYAEAVKKAGSLDPEKVVAAISQVEVDGPIGMMRVEADTNHVVMGNYVAQVTDNAQFEIKKHTAPTPPQAGCTL</sequence>
<evidence type="ECO:0000313" key="5">
    <source>
        <dbReference type="Proteomes" id="UP001320898"/>
    </source>
</evidence>
<accession>A0AAW5R0T4</accession>
<dbReference type="InterPro" id="IPR006311">
    <property type="entry name" value="TAT_signal"/>
</dbReference>
<comment type="similarity">
    <text evidence="1">Belongs to the leucine-binding protein family.</text>
</comment>
<keyword evidence="5" id="KW-1185">Reference proteome</keyword>
<dbReference type="CDD" id="cd06331">
    <property type="entry name" value="PBP1_AmiC-like"/>
    <property type="match status" value="1"/>
</dbReference>
<evidence type="ECO:0000256" key="1">
    <source>
        <dbReference type="ARBA" id="ARBA00010062"/>
    </source>
</evidence>
<comment type="caution">
    <text evidence="4">The sequence shown here is derived from an EMBL/GenBank/DDBJ whole genome shotgun (WGS) entry which is preliminary data.</text>
</comment>
<dbReference type="InterPro" id="IPR028081">
    <property type="entry name" value="Leu-bd"/>
</dbReference>
<feature type="domain" description="Leucine-binding protein" evidence="3">
    <location>
        <begin position="35"/>
        <end position="371"/>
    </location>
</feature>
<dbReference type="PROSITE" id="PS51318">
    <property type="entry name" value="TAT"/>
    <property type="match status" value="1"/>
</dbReference>
<evidence type="ECO:0000313" key="4">
    <source>
        <dbReference type="EMBL" id="MCT8972940.1"/>
    </source>
</evidence>
<name>A0AAW5R0T4_9HYPH</name>
<proteinExistence type="inferred from homology"/>
<organism evidence="4 5">
    <name type="scientific">Microbaculum marinisediminis</name>
    <dbReference type="NCBI Taxonomy" id="2931392"/>
    <lineage>
        <taxon>Bacteria</taxon>
        <taxon>Pseudomonadati</taxon>
        <taxon>Pseudomonadota</taxon>
        <taxon>Alphaproteobacteria</taxon>
        <taxon>Hyphomicrobiales</taxon>
        <taxon>Tepidamorphaceae</taxon>
        <taxon>Microbaculum</taxon>
    </lineage>
</organism>
<dbReference type="RefSeq" id="WP_261616525.1">
    <property type="nucleotide sequence ID" value="NZ_JALIDZ010000006.1"/>
</dbReference>
<reference evidence="4 5" key="1">
    <citation type="submission" date="2022-04" db="EMBL/GenBank/DDBJ databases">
        <authorList>
            <person name="Ye Y.-Q."/>
            <person name="Du Z.-J."/>
        </authorList>
    </citation>
    <scope>NUCLEOTIDE SEQUENCE [LARGE SCALE GENOMIC DNA]</scope>
    <source>
        <strain evidence="4 5">A6E488</strain>
    </source>
</reference>
<dbReference type="SUPFAM" id="SSF53822">
    <property type="entry name" value="Periplasmic binding protein-like I"/>
    <property type="match status" value="1"/>
</dbReference>
<evidence type="ECO:0000256" key="2">
    <source>
        <dbReference type="ARBA" id="ARBA00022729"/>
    </source>
</evidence>
<dbReference type="Pfam" id="PF13458">
    <property type="entry name" value="Peripla_BP_6"/>
    <property type="match status" value="1"/>
</dbReference>
<dbReference type="Proteomes" id="UP001320898">
    <property type="component" value="Unassembled WGS sequence"/>
</dbReference>
<dbReference type="EMBL" id="JALIDZ010000006">
    <property type="protein sequence ID" value="MCT8972940.1"/>
    <property type="molecule type" value="Genomic_DNA"/>
</dbReference>
<dbReference type="PANTHER" id="PTHR47628">
    <property type="match status" value="1"/>
</dbReference>
<gene>
    <name evidence="4" type="ORF">MUB46_13830</name>
</gene>
<dbReference type="InterPro" id="IPR028082">
    <property type="entry name" value="Peripla_BP_I"/>
</dbReference>
<evidence type="ECO:0000259" key="3">
    <source>
        <dbReference type="Pfam" id="PF13458"/>
    </source>
</evidence>
<dbReference type="AlphaFoldDB" id="A0AAW5R0T4"/>
<dbReference type="Gene3D" id="3.40.50.2300">
    <property type="match status" value="2"/>
</dbReference>
<keyword evidence="2" id="KW-0732">Signal</keyword>